<dbReference type="Pfam" id="PF00089">
    <property type="entry name" value="Trypsin"/>
    <property type="match status" value="1"/>
</dbReference>
<evidence type="ECO:0000313" key="10">
    <source>
        <dbReference type="EMBL" id="KRM93032.1"/>
    </source>
</evidence>
<dbReference type="InterPro" id="IPR000126">
    <property type="entry name" value="V8_ser_AS"/>
</dbReference>
<dbReference type="PROSITE" id="PS00673">
    <property type="entry name" value="V8_SER"/>
    <property type="match status" value="1"/>
</dbReference>
<evidence type="ECO:0000256" key="3">
    <source>
        <dbReference type="ARBA" id="ARBA00022729"/>
    </source>
</evidence>
<dbReference type="InterPro" id="IPR009003">
    <property type="entry name" value="Peptidase_S1_PA"/>
</dbReference>
<dbReference type="PRINTS" id="PR01774">
    <property type="entry name" value="EXFOLTOXIN"/>
</dbReference>
<dbReference type="STRING" id="1423796.FC24_GL000724"/>
<dbReference type="Proteomes" id="UP000051638">
    <property type="component" value="Unassembled WGS sequence"/>
</dbReference>
<keyword evidence="5 8" id="KW-0720">Serine protease</keyword>
<comment type="caution">
    <text evidence="10">The sequence shown here is derived from an EMBL/GenBank/DDBJ whole genome shotgun (WGS) entry which is preliminary data.</text>
</comment>
<evidence type="ECO:0000256" key="7">
    <source>
        <dbReference type="PIRSR" id="PIRSR608256-1"/>
    </source>
</evidence>
<dbReference type="RefSeq" id="WP_057874836.1">
    <property type="nucleotide sequence ID" value="NZ_AYYI01000103.1"/>
</dbReference>
<evidence type="ECO:0000256" key="8">
    <source>
        <dbReference type="RuleBase" id="RU004296"/>
    </source>
</evidence>
<dbReference type="InterPro" id="IPR043504">
    <property type="entry name" value="Peptidase_S1_PA_chymotrypsin"/>
</dbReference>
<comment type="similarity">
    <text evidence="1 8">Belongs to the peptidase S1B family.</text>
</comment>
<dbReference type="AlphaFoldDB" id="A0A0R2CNC7"/>
<feature type="active site" description="Charge relay system" evidence="7">
    <location>
        <position position="87"/>
    </location>
</feature>
<evidence type="ECO:0000256" key="6">
    <source>
        <dbReference type="ARBA" id="ARBA00023026"/>
    </source>
</evidence>
<keyword evidence="11" id="KW-1185">Reference proteome</keyword>
<gene>
    <name evidence="10" type="ORF">FC24_GL000724</name>
</gene>
<feature type="domain" description="Peptidase S1" evidence="9">
    <location>
        <begin position="52"/>
        <end position="244"/>
    </location>
</feature>
<dbReference type="InterPro" id="IPR050966">
    <property type="entry name" value="Glutamyl_endopeptidase"/>
</dbReference>
<proteinExistence type="inferred from homology"/>
<dbReference type="GO" id="GO:0006508">
    <property type="term" value="P:proteolysis"/>
    <property type="evidence" value="ECO:0007669"/>
    <property type="project" value="UniProtKB-KW"/>
</dbReference>
<dbReference type="EMBL" id="AYYI01000103">
    <property type="protein sequence ID" value="KRM93032.1"/>
    <property type="molecule type" value="Genomic_DNA"/>
</dbReference>
<evidence type="ECO:0000256" key="5">
    <source>
        <dbReference type="ARBA" id="ARBA00022825"/>
    </source>
</evidence>
<dbReference type="PRINTS" id="PR00839">
    <property type="entry name" value="V8PROTEASE"/>
</dbReference>
<keyword evidence="2 8" id="KW-0645">Protease</keyword>
<evidence type="ECO:0000259" key="9">
    <source>
        <dbReference type="Pfam" id="PF00089"/>
    </source>
</evidence>
<keyword evidence="6" id="KW-0843">Virulence</keyword>
<dbReference type="InterPro" id="IPR008353">
    <property type="entry name" value="Peptidase_S1B_tx"/>
</dbReference>
<keyword evidence="3" id="KW-0732">Signal</keyword>
<evidence type="ECO:0000256" key="2">
    <source>
        <dbReference type="ARBA" id="ARBA00022670"/>
    </source>
</evidence>
<dbReference type="PANTHER" id="PTHR15462:SF8">
    <property type="entry name" value="SERINE PROTEASE"/>
    <property type="match status" value="1"/>
</dbReference>
<dbReference type="Gene3D" id="2.40.10.10">
    <property type="entry name" value="Trypsin-like serine proteases"/>
    <property type="match status" value="2"/>
</dbReference>
<dbReference type="SUPFAM" id="SSF50494">
    <property type="entry name" value="Trypsin-like serine proteases"/>
    <property type="match status" value="1"/>
</dbReference>
<dbReference type="EC" id="3.4.21.-" evidence="8"/>
<protein>
    <recommendedName>
        <fullName evidence="8">Serine protease</fullName>
        <ecNumber evidence="8">3.4.21.-</ecNumber>
    </recommendedName>
</protein>
<keyword evidence="4 8" id="KW-0378">Hydrolase</keyword>
<organism evidence="10 11">
    <name type="scientific">Loigolactobacillus rennini DSM 20253</name>
    <dbReference type="NCBI Taxonomy" id="1423796"/>
    <lineage>
        <taxon>Bacteria</taxon>
        <taxon>Bacillati</taxon>
        <taxon>Bacillota</taxon>
        <taxon>Bacilli</taxon>
        <taxon>Lactobacillales</taxon>
        <taxon>Lactobacillaceae</taxon>
        <taxon>Loigolactobacillus</taxon>
    </lineage>
</organism>
<name>A0A0R2CNC7_9LACO</name>
<dbReference type="GO" id="GO:0004252">
    <property type="term" value="F:serine-type endopeptidase activity"/>
    <property type="evidence" value="ECO:0007669"/>
    <property type="project" value="InterPro"/>
</dbReference>
<sequence>MQKKRFLLNIVVSGALLLVSSIGLCSLPSLVAAETVTQNRSIIDEDNRTEVTETTTAPYASMTYIKTGKSWGSGAVIGKNTVLTAGHIADNIVDDFASENIYVAPGRSGAKYPYGKFKITAIHFPEEYAADPNSDSDLAVINIAPNAAGESIGDVVTPLALKVTNHAEIGTPITVTGYPQDKAHATMWTDTGKVVQHIGKRLFHDADTIGGQSGSPIYNNQHEIIAVHTNGNANNDYGNYGAIINDEHYQFIQAHMK</sequence>
<dbReference type="InterPro" id="IPR001254">
    <property type="entry name" value="Trypsin_dom"/>
</dbReference>
<dbReference type="InterPro" id="IPR008256">
    <property type="entry name" value="Peptidase_S1B"/>
</dbReference>
<feature type="active site" description="Charge relay system" evidence="7">
    <location>
        <position position="137"/>
    </location>
</feature>
<evidence type="ECO:0000256" key="1">
    <source>
        <dbReference type="ARBA" id="ARBA00008764"/>
    </source>
</evidence>
<feature type="active site" description="Charge relay system" evidence="7">
    <location>
        <position position="213"/>
    </location>
</feature>
<dbReference type="PANTHER" id="PTHR15462">
    <property type="entry name" value="SERINE PROTEASE"/>
    <property type="match status" value="1"/>
</dbReference>
<evidence type="ECO:0000313" key="11">
    <source>
        <dbReference type="Proteomes" id="UP000051638"/>
    </source>
</evidence>
<evidence type="ECO:0000256" key="4">
    <source>
        <dbReference type="ARBA" id="ARBA00022801"/>
    </source>
</evidence>
<accession>A0A0R2CNC7</accession>
<dbReference type="PATRIC" id="fig|1423796.3.peg.742"/>
<reference evidence="10 11" key="1">
    <citation type="journal article" date="2015" name="Genome Announc.">
        <title>Expanding the biotechnology potential of lactobacilli through comparative genomics of 213 strains and associated genera.</title>
        <authorList>
            <person name="Sun Z."/>
            <person name="Harris H.M."/>
            <person name="McCann A."/>
            <person name="Guo C."/>
            <person name="Argimon S."/>
            <person name="Zhang W."/>
            <person name="Yang X."/>
            <person name="Jeffery I.B."/>
            <person name="Cooney J.C."/>
            <person name="Kagawa T.F."/>
            <person name="Liu W."/>
            <person name="Song Y."/>
            <person name="Salvetti E."/>
            <person name="Wrobel A."/>
            <person name="Rasinkangas P."/>
            <person name="Parkhill J."/>
            <person name="Rea M.C."/>
            <person name="O'Sullivan O."/>
            <person name="Ritari J."/>
            <person name="Douillard F.P."/>
            <person name="Paul Ross R."/>
            <person name="Yang R."/>
            <person name="Briner A.E."/>
            <person name="Felis G.E."/>
            <person name="de Vos W.M."/>
            <person name="Barrangou R."/>
            <person name="Klaenhammer T.R."/>
            <person name="Caufield P.W."/>
            <person name="Cui Y."/>
            <person name="Zhang H."/>
            <person name="O'Toole P.W."/>
        </authorList>
    </citation>
    <scope>NUCLEOTIDE SEQUENCE [LARGE SCALE GENOMIC DNA]</scope>
    <source>
        <strain evidence="10 11">DSM 20253</strain>
    </source>
</reference>